<accession>A0A2G5VLG1</accession>
<dbReference type="Proteomes" id="UP000230233">
    <property type="component" value="Chromosome I"/>
</dbReference>
<evidence type="ECO:0000313" key="1">
    <source>
        <dbReference type="EMBL" id="PIC52665.1"/>
    </source>
</evidence>
<evidence type="ECO:0000313" key="2">
    <source>
        <dbReference type="Proteomes" id="UP000230233"/>
    </source>
</evidence>
<name>A0A2G5VLG1_9PELO</name>
<dbReference type="STRING" id="1611254.A0A2G5VLG1"/>
<dbReference type="OrthoDB" id="5796673at2759"/>
<dbReference type="EMBL" id="PDUG01000001">
    <property type="protein sequence ID" value="PIC52665.1"/>
    <property type="molecule type" value="Genomic_DNA"/>
</dbReference>
<proteinExistence type="predicted"/>
<comment type="caution">
    <text evidence="1">The sequence shown here is derived from an EMBL/GenBank/DDBJ whole genome shotgun (WGS) entry which is preliminary data.</text>
</comment>
<dbReference type="AlphaFoldDB" id="A0A2G5VLG1"/>
<reference evidence="2" key="1">
    <citation type="submission" date="2017-10" db="EMBL/GenBank/DDBJ databases">
        <title>Rapid genome shrinkage in a self-fertile nematode reveals novel sperm competition proteins.</title>
        <authorList>
            <person name="Yin D."/>
            <person name="Schwarz E.M."/>
            <person name="Thomas C.G."/>
            <person name="Felde R.L."/>
            <person name="Korf I.F."/>
            <person name="Cutter A.D."/>
            <person name="Schartner C.M."/>
            <person name="Ralston E.J."/>
            <person name="Meyer B.J."/>
            <person name="Haag E.S."/>
        </authorList>
    </citation>
    <scope>NUCLEOTIDE SEQUENCE [LARGE SCALE GENOMIC DNA]</scope>
    <source>
        <strain evidence="2">JU1422</strain>
    </source>
</reference>
<sequence length="332" mass="38000">MSIVSSESRSVSASGEHHVTRSMIKNPCFSKKEVTNQVDLSPAPAPDPAIQEALWKAKSAECHACHELVPHKLLYVCRHRRCPGFFEPKLNYDEPSTFYANEKVFCSKCTFIGDHKRHSDEMEEAQPIAMNMASSNEERLIAFEKLAFLDLEDPVDFIVTHEFEVNELPVLAVDKYLIYADDVIDWKERKEKIDDLKTTVEQCRLDGSNFARECAEKALNTYYGLLKTIEDSLKSNEIEKAAPPVITIKEETKTVSQSEHHPKSEVDETTVRMLCRNLVLRFDQVRDEMRIEEALQVVSDKLHESSGTVEIKLAAARMFREKNNVALYYPKQ</sequence>
<gene>
    <name evidence="1" type="primary">Cnig_chr_I.g2675</name>
    <name evidence="1" type="ORF">B9Z55_002675</name>
</gene>
<keyword evidence="2" id="KW-1185">Reference proteome</keyword>
<organism evidence="1 2">
    <name type="scientific">Caenorhabditis nigoni</name>
    <dbReference type="NCBI Taxonomy" id="1611254"/>
    <lineage>
        <taxon>Eukaryota</taxon>
        <taxon>Metazoa</taxon>
        <taxon>Ecdysozoa</taxon>
        <taxon>Nematoda</taxon>
        <taxon>Chromadorea</taxon>
        <taxon>Rhabditida</taxon>
        <taxon>Rhabditina</taxon>
        <taxon>Rhabditomorpha</taxon>
        <taxon>Rhabditoidea</taxon>
        <taxon>Rhabditidae</taxon>
        <taxon>Peloderinae</taxon>
        <taxon>Caenorhabditis</taxon>
    </lineage>
</organism>
<protein>
    <submittedName>
        <fullName evidence="1">Uncharacterized protein</fullName>
    </submittedName>
</protein>